<dbReference type="InterPro" id="IPR036680">
    <property type="entry name" value="SPOR-like_sf"/>
</dbReference>
<evidence type="ECO:0000313" key="7">
    <source>
        <dbReference type="EMBL" id="EFI33035.1"/>
    </source>
</evidence>
<evidence type="ECO:0000256" key="1">
    <source>
        <dbReference type="ARBA" id="ARBA00007074"/>
    </source>
</evidence>
<keyword evidence="8" id="KW-1185">Reference proteome</keyword>
<dbReference type="MEROPS" id="C40.006"/>
<dbReference type="eggNOG" id="COG3087">
    <property type="taxonomic scope" value="Bacteria"/>
</dbReference>
<dbReference type="SUPFAM" id="SSF54001">
    <property type="entry name" value="Cysteine proteinases"/>
    <property type="match status" value="1"/>
</dbReference>
<dbReference type="InterPro" id="IPR007730">
    <property type="entry name" value="SPOR-like_dom"/>
</dbReference>
<dbReference type="InterPro" id="IPR000064">
    <property type="entry name" value="NLP_P60_dom"/>
</dbReference>
<dbReference type="AlphaFoldDB" id="D6SUQ5"/>
<dbReference type="PANTHER" id="PTHR47053:SF1">
    <property type="entry name" value="MUREIN DD-ENDOPEPTIDASE MEPH-RELATED"/>
    <property type="match status" value="1"/>
</dbReference>
<accession>D6SUQ5</accession>
<evidence type="ECO:0000256" key="4">
    <source>
        <dbReference type="ARBA" id="ARBA00022807"/>
    </source>
</evidence>
<dbReference type="Pfam" id="PF05036">
    <property type="entry name" value="SPOR"/>
    <property type="match status" value="1"/>
</dbReference>
<dbReference type="Pfam" id="PF00877">
    <property type="entry name" value="NLPC_P60"/>
    <property type="match status" value="1"/>
</dbReference>
<dbReference type="PROSITE" id="PS51935">
    <property type="entry name" value="NLPC_P60"/>
    <property type="match status" value="1"/>
</dbReference>
<dbReference type="Proteomes" id="UP000005496">
    <property type="component" value="Unassembled WGS sequence"/>
</dbReference>
<keyword evidence="4" id="KW-0788">Thiol protease</keyword>
<gene>
    <name evidence="7" type="ORF">Dthio_PD0349</name>
</gene>
<dbReference type="GO" id="GO:0006508">
    <property type="term" value="P:proteolysis"/>
    <property type="evidence" value="ECO:0007669"/>
    <property type="project" value="UniProtKB-KW"/>
</dbReference>
<evidence type="ECO:0000313" key="8">
    <source>
        <dbReference type="Proteomes" id="UP000005496"/>
    </source>
</evidence>
<comment type="similarity">
    <text evidence="1">Belongs to the peptidase C40 family.</text>
</comment>
<evidence type="ECO:0000256" key="2">
    <source>
        <dbReference type="ARBA" id="ARBA00022670"/>
    </source>
</evidence>
<evidence type="ECO:0000256" key="3">
    <source>
        <dbReference type="ARBA" id="ARBA00022801"/>
    </source>
</evidence>
<sequence>MPLDTDCKIGKKSSMLKQLPGILNLLLIFVLLCACAPREPAPDHPPPKKKLDSMQYSIQAGAFSVLDNAVSLMENLKQQGLEAYYFKDEDGLYKVRVGNFSDFQQAGQKAQDLRRQGVLQEYFVVDPQSYPSARAVEKGTDYVRSRLVETAREFIGVPYKWGGSSPDSGFDCSGLTMVVYRHNGLDLPRVAARQYQAGTPVPRDSLQKGDLIFFDTRDKGKVTHVGIYIGNGRFIHAPSSGRDVTRASLSSPYFRNRYLGARSYL</sequence>
<feature type="domain" description="NlpC/P60" evidence="6">
    <location>
        <begin position="141"/>
        <end position="265"/>
    </location>
</feature>
<dbReference type="Gene3D" id="3.30.70.1070">
    <property type="entry name" value="Sporulation related repeat"/>
    <property type="match status" value="1"/>
</dbReference>
<dbReference type="eggNOG" id="COG0791">
    <property type="taxonomic scope" value="Bacteria"/>
</dbReference>
<dbReference type="InterPro" id="IPR038765">
    <property type="entry name" value="Papain-like_cys_pep_sf"/>
</dbReference>
<proteinExistence type="inferred from homology"/>
<keyword evidence="3" id="KW-0378">Hydrolase</keyword>
<dbReference type="InterPro" id="IPR051202">
    <property type="entry name" value="Peptidase_C40"/>
</dbReference>
<evidence type="ECO:0000259" key="5">
    <source>
        <dbReference type="PROSITE" id="PS51724"/>
    </source>
</evidence>
<name>D6SUQ5_9BACT</name>
<reference evidence="7" key="1">
    <citation type="submission" date="2010-05" db="EMBL/GenBank/DDBJ databases">
        <title>The draft genome of Desulfonatronospira thiodismutans ASO3-1.</title>
        <authorList>
            <consortium name="US DOE Joint Genome Institute (JGI-PGF)"/>
            <person name="Lucas S."/>
            <person name="Copeland A."/>
            <person name="Lapidus A."/>
            <person name="Cheng J.-F."/>
            <person name="Bruce D."/>
            <person name="Goodwin L."/>
            <person name="Pitluck S."/>
            <person name="Chertkov O."/>
            <person name="Brettin T."/>
            <person name="Detter J.C."/>
            <person name="Han C."/>
            <person name="Land M.L."/>
            <person name="Hauser L."/>
            <person name="Kyrpides N."/>
            <person name="Mikhailova N."/>
            <person name="Muyzer G."/>
            <person name="Woyke T."/>
        </authorList>
    </citation>
    <scope>NUCLEOTIDE SEQUENCE [LARGE SCALE GENOMIC DNA]</scope>
    <source>
        <strain evidence="7">ASO3-1</strain>
    </source>
</reference>
<dbReference type="EMBL" id="ACJN02000004">
    <property type="protein sequence ID" value="EFI33035.1"/>
    <property type="molecule type" value="Genomic_DNA"/>
</dbReference>
<dbReference type="PANTHER" id="PTHR47053">
    <property type="entry name" value="MUREIN DD-ENDOPEPTIDASE MEPH-RELATED"/>
    <property type="match status" value="1"/>
</dbReference>
<organism evidence="7 8">
    <name type="scientific">Desulfonatronospira thiodismutans ASO3-1</name>
    <dbReference type="NCBI Taxonomy" id="555779"/>
    <lineage>
        <taxon>Bacteria</taxon>
        <taxon>Pseudomonadati</taxon>
        <taxon>Thermodesulfobacteriota</taxon>
        <taxon>Desulfovibrionia</taxon>
        <taxon>Desulfovibrionales</taxon>
        <taxon>Desulfonatronovibrionaceae</taxon>
        <taxon>Desulfonatronospira</taxon>
    </lineage>
</organism>
<comment type="caution">
    <text evidence="7">The sequence shown here is derived from an EMBL/GenBank/DDBJ whole genome shotgun (WGS) entry which is preliminary data.</text>
</comment>
<dbReference type="SUPFAM" id="SSF110997">
    <property type="entry name" value="Sporulation related repeat"/>
    <property type="match status" value="1"/>
</dbReference>
<feature type="domain" description="SPOR" evidence="5">
    <location>
        <begin position="50"/>
        <end position="126"/>
    </location>
</feature>
<evidence type="ECO:0000259" key="6">
    <source>
        <dbReference type="PROSITE" id="PS51935"/>
    </source>
</evidence>
<dbReference type="PROSITE" id="PS51724">
    <property type="entry name" value="SPOR"/>
    <property type="match status" value="1"/>
</dbReference>
<dbReference type="Gene3D" id="3.90.1720.10">
    <property type="entry name" value="endopeptidase domain like (from Nostoc punctiforme)"/>
    <property type="match status" value="1"/>
</dbReference>
<keyword evidence="2" id="KW-0645">Protease</keyword>
<dbReference type="GO" id="GO:0042834">
    <property type="term" value="F:peptidoglycan binding"/>
    <property type="evidence" value="ECO:0007669"/>
    <property type="project" value="InterPro"/>
</dbReference>
<dbReference type="GO" id="GO:0008234">
    <property type="term" value="F:cysteine-type peptidase activity"/>
    <property type="evidence" value="ECO:0007669"/>
    <property type="project" value="UniProtKB-KW"/>
</dbReference>
<protein>
    <submittedName>
        <fullName evidence="7">NLP/P60 protein</fullName>
    </submittedName>
</protein>